<comment type="pathway">
    <text evidence="9">Porphyrin-containing compound metabolism; protoheme biosynthesis.</text>
</comment>
<evidence type="ECO:0000256" key="4">
    <source>
        <dbReference type="ARBA" id="ARBA00023004"/>
    </source>
</evidence>
<reference evidence="11" key="1">
    <citation type="journal article" date="2019" name="Int. J. Syst. Evol. Microbiol.">
        <title>The Global Catalogue of Microorganisms (GCM) 10K type strain sequencing project: providing services to taxonomists for standard genome sequencing and annotation.</title>
        <authorList>
            <consortium name="The Broad Institute Genomics Platform"/>
            <consortium name="The Broad Institute Genome Sequencing Center for Infectious Disease"/>
            <person name="Wu L."/>
            <person name="Ma J."/>
        </authorList>
    </citation>
    <scope>NUCLEOTIDE SEQUENCE [LARGE SCALE GENOMIC DNA]</scope>
    <source>
        <strain evidence="11">JCM 18514</strain>
    </source>
</reference>
<comment type="catalytic activity">
    <reaction evidence="9">
        <text>Fe-coproporphyrin III + H2O2 + H(+) = harderoheme III + CO2 + 2 H2O</text>
        <dbReference type="Rhea" id="RHEA:57940"/>
        <dbReference type="ChEBI" id="CHEBI:15377"/>
        <dbReference type="ChEBI" id="CHEBI:15378"/>
        <dbReference type="ChEBI" id="CHEBI:16240"/>
        <dbReference type="ChEBI" id="CHEBI:16526"/>
        <dbReference type="ChEBI" id="CHEBI:68438"/>
        <dbReference type="ChEBI" id="CHEBI:142463"/>
    </reaction>
</comment>
<keyword evidence="4 9" id="KW-0408">Iron</keyword>
<dbReference type="InterPro" id="IPR010644">
    <property type="entry name" value="ChdC/CLD"/>
</dbReference>
<evidence type="ECO:0000256" key="3">
    <source>
        <dbReference type="ARBA" id="ARBA00022723"/>
    </source>
</evidence>
<dbReference type="EC" id="1.3.98.5" evidence="8 9"/>
<comment type="catalytic activity">
    <reaction evidence="7">
        <text>Fe-coproporphyrin III + 2 H2O2 + 2 H(+) = heme b + 2 CO2 + 4 H2O</text>
        <dbReference type="Rhea" id="RHEA:56516"/>
        <dbReference type="ChEBI" id="CHEBI:15377"/>
        <dbReference type="ChEBI" id="CHEBI:15378"/>
        <dbReference type="ChEBI" id="CHEBI:16240"/>
        <dbReference type="ChEBI" id="CHEBI:16526"/>
        <dbReference type="ChEBI" id="CHEBI:60344"/>
        <dbReference type="ChEBI" id="CHEBI:68438"/>
        <dbReference type="EC" id="1.3.98.5"/>
    </reaction>
    <physiologicalReaction direction="left-to-right" evidence="7">
        <dbReference type="Rhea" id="RHEA:56517"/>
    </physiologicalReaction>
</comment>
<dbReference type="Proteomes" id="UP001500200">
    <property type="component" value="Unassembled WGS sequence"/>
</dbReference>
<gene>
    <name evidence="9" type="primary">chdC</name>
    <name evidence="10" type="ORF">GCM10023346_19090</name>
</gene>
<dbReference type="InterPro" id="IPR011008">
    <property type="entry name" value="Dimeric_a/b-barrel"/>
</dbReference>
<comment type="cofactor">
    <cofactor evidence="9">
        <name>Fe-coproporphyrin III</name>
        <dbReference type="ChEBI" id="CHEBI:68438"/>
    </cofactor>
    <text evidence="9">Fe-coproporphyrin III acts as both substrate and redox cofactor.</text>
</comment>
<evidence type="ECO:0000256" key="7">
    <source>
        <dbReference type="ARBA" id="ARBA00049896"/>
    </source>
</evidence>
<feature type="active site" evidence="9">
    <location>
        <position position="149"/>
    </location>
</feature>
<accession>A0ABP9SDJ0</accession>
<comment type="catalytic activity">
    <reaction evidence="9">
        <text>harderoheme III + H2O2 + H(+) = heme b + CO2 + 2 H2O</text>
        <dbReference type="Rhea" id="RHEA:57944"/>
        <dbReference type="ChEBI" id="CHEBI:15377"/>
        <dbReference type="ChEBI" id="CHEBI:15378"/>
        <dbReference type="ChEBI" id="CHEBI:16240"/>
        <dbReference type="ChEBI" id="CHEBI:16526"/>
        <dbReference type="ChEBI" id="CHEBI:60344"/>
        <dbReference type="ChEBI" id="CHEBI:142463"/>
    </reaction>
</comment>
<keyword evidence="2 9" id="KW-0349">Heme</keyword>
<evidence type="ECO:0000256" key="2">
    <source>
        <dbReference type="ARBA" id="ARBA00022617"/>
    </source>
</evidence>
<evidence type="ECO:0000256" key="8">
    <source>
        <dbReference type="ARBA" id="ARBA00050019"/>
    </source>
</evidence>
<keyword evidence="9" id="KW-0350">Heme biosynthesis</keyword>
<dbReference type="Gene3D" id="3.30.70.1030">
    <property type="entry name" value="Apc35880, domain 1"/>
    <property type="match status" value="2"/>
</dbReference>
<evidence type="ECO:0000256" key="6">
    <source>
        <dbReference type="ARBA" id="ARBA00030236"/>
    </source>
</evidence>
<evidence type="ECO:0000256" key="1">
    <source>
        <dbReference type="ARBA" id="ARBA00014413"/>
    </source>
</evidence>
<keyword evidence="9" id="KW-0560">Oxidoreductase</keyword>
<name>A0ABP9SDJ0_9MICC</name>
<keyword evidence="11" id="KW-1185">Reference proteome</keyword>
<feature type="binding site" description="axial binding residue" evidence="9">
    <location>
        <position position="172"/>
    </location>
    <ligand>
        <name>Fe-coproporphyrin III</name>
        <dbReference type="ChEBI" id="CHEBI:68438"/>
    </ligand>
    <ligandPart>
        <name>Fe</name>
        <dbReference type="ChEBI" id="CHEBI:18248"/>
    </ligandPart>
</feature>
<evidence type="ECO:0000313" key="10">
    <source>
        <dbReference type="EMBL" id="GAA5193650.1"/>
    </source>
</evidence>
<dbReference type="Pfam" id="PF06778">
    <property type="entry name" value="Chlor_dismutase"/>
    <property type="match status" value="1"/>
</dbReference>
<evidence type="ECO:0000313" key="11">
    <source>
        <dbReference type="Proteomes" id="UP001500200"/>
    </source>
</evidence>
<dbReference type="PANTHER" id="PTHR36843">
    <property type="entry name" value="HEME-DEPENDENT PEROXIDASE YWFI-RELATED"/>
    <property type="match status" value="1"/>
</dbReference>
<evidence type="ECO:0000256" key="9">
    <source>
        <dbReference type="HAMAP-Rule" id="MF_02244"/>
    </source>
</evidence>
<comment type="function">
    <text evidence="9">Involved in coproporphyrin-dependent heme b biosynthesis. Catalyzes the decarboxylation of Fe-coproporphyrin III (coproheme) to heme b (protoheme IX), the last step of the pathway. The reaction occurs in a stepwise manner with a three-propionate intermediate.</text>
</comment>
<comment type="similarity">
    <text evidence="9">Belongs to the ChdC family. Type 2 subfamily.</text>
</comment>
<organism evidence="10 11">
    <name type="scientific">Arthrobacter gyeryongensis</name>
    <dbReference type="NCBI Taxonomy" id="1650592"/>
    <lineage>
        <taxon>Bacteria</taxon>
        <taxon>Bacillati</taxon>
        <taxon>Actinomycetota</taxon>
        <taxon>Actinomycetes</taxon>
        <taxon>Micrococcales</taxon>
        <taxon>Micrococcaceae</taxon>
        <taxon>Arthrobacter</taxon>
    </lineage>
</organism>
<evidence type="ECO:0000256" key="5">
    <source>
        <dbReference type="ARBA" id="ARBA00029882"/>
    </source>
</evidence>
<sequence>MHFDLAASTGQTCTMSHTSAESVTKTAESEEQFFTLWTVFKRSGDVLRSADAVQDFEQLAAKLAEDGVVLRGSYDVSAMRSDADIMVWLHGAKPEALQQAVRDIRRSALFAGTEIVWSAMGVHREAEFAKNHVPAYARGVEPSTWLCVYPFVRSYEWYILPAEERGKMLRDHGMLGRDFPQVISNTVSSFALGDWEWILGLEAPELVDLVDLMRHLRATDARNHVREEIPFYTGRRITAAEIAEVLA</sequence>
<protein>
    <recommendedName>
        <fullName evidence="1 9">Coproheme decarboxylase</fullName>
        <ecNumber evidence="8 9">1.3.98.5</ecNumber>
    </recommendedName>
    <alternativeName>
        <fullName evidence="5 9">Coproheme III oxidative decarboxylase</fullName>
    </alternativeName>
    <alternativeName>
        <fullName evidence="6 9">Hydrogen peroxide-dependent heme synthase</fullName>
    </alternativeName>
</protein>
<comment type="caution">
    <text evidence="10">The sequence shown here is derived from an EMBL/GenBank/DDBJ whole genome shotgun (WGS) entry which is preliminary data.</text>
</comment>
<dbReference type="NCBIfam" id="NF042928">
    <property type="entry name" value="HemQ_actino"/>
    <property type="match status" value="1"/>
</dbReference>
<dbReference type="HAMAP" id="MF_02244">
    <property type="entry name" value="Coproheme_decarbox_2"/>
    <property type="match status" value="1"/>
</dbReference>
<proteinExistence type="inferred from homology"/>
<dbReference type="EMBL" id="BAABKK010000011">
    <property type="protein sequence ID" value="GAA5193650.1"/>
    <property type="molecule type" value="Genomic_DNA"/>
</dbReference>
<keyword evidence="3 9" id="KW-0479">Metal-binding</keyword>
<dbReference type="SUPFAM" id="SSF54909">
    <property type="entry name" value="Dimeric alpha+beta barrel"/>
    <property type="match status" value="1"/>
</dbReference>
<dbReference type="PANTHER" id="PTHR36843:SF1">
    <property type="entry name" value="COPROHEME DECARBOXYLASE"/>
    <property type="match status" value="1"/>
</dbReference>